<dbReference type="AlphaFoldDB" id="A0A0C2XMD3"/>
<feature type="region of interest" description="Disordered" evidence="1">
    <location>
        <begin position="1"/>
        <end position="67"/>
    </location>
</feature>
<organism evidence="2 3">
    <name type="scientific">Hebeloma cylindrosporum</name>
    <dbReference type="NCBI Taxonomy" id="76867"/>
    <lineage>
        <taxon>Eukaryota</taxon>
        <taxon>Fungi</taxon>
        <taxon>Dikarya</taxon>
        <taxon>Basidiomycota</taxon>
        <taxon>Agaricomycotina</taxon>
        <taxon>Agaricomycetes</taxon>
        <taxon>Agaricomycetidae</taxon>
        <taxon>Agaricales</taxon>
        <taxon>Agaricineae</taxon>
        <taxon>Hymenogastraceae</taxon>
        <taxon>Hebeloma</taxon>
    </lineage>
</organism>
<evidence type="ECO:0000256" key="1">
    <source>
        <dbReference type="SAM" id="MobiDB-lite"/>
    </source>
</evidence>
<gene>
    <name evidence="2" type="ORF">M413DRAFT_238986</name>
</gene>
<evidence type="ECO:0000313" key="3">
    <source>
        <dbReference type="Proteomes" id="UP000053424"/>
    </source>
</evidence>
<accession>A0A0C2XMD3</accession>
<proteinExistence type="predicted"/>
<name>A0A0C2XMD3_HEBCY</name>
<evidence type="ECO:0000313" key="2">
    <source>
        <dbReference type="EMBL" id="KIM38888.1"/>
    </source>
</evidence>
<dbReference type="OrthoDB" id="3244156at2759"/>
<reference evidence="2 3" key="1">
    <citation type="submission" date="2014-04" db="EMBL/GenBank/DDBJ databases">
        <authorList>
            <consortium name="DOE Joint Genome Institute"/>
            <person name="Kuo A."/>
            <person name="Gay G."/>
            <person name="Dore J."/>
            <person name="Kohler A."/>
            <person name="Nagy L.G."/>
            <person name="Floudas D."/>
            <person name="Copeland A."/>
            <person name="Barry K.W."/>
            <person name="Cichocki N."/>
            <person name="Veneault-Fourrey C."/>
            <person name="LaButti K."/>
            <person name="Lindquist E.A."/>
            <person name="Lipzen A."/>
            <person name="Lundell T."/>
            <person name="Morin E."/>
            <person name="Murat C."/>
            <person name="Sun H."/>
            <person name="Tunlid A."/>
            <person name="Henrissat B."/>
            <person name="Grigoriev I.V."/>
            <person name="Hibbett D.S."/>
            <person name="Martin F."/>
            <person name="Nordberg H.P."/>
            <person name="Cantor M.N."/>
            <person name="Hua S.X."/>
        </authorList>
    </citation>
    <scope>NUCLEOTIDE SEQUENCE [LARGE SCALE GENOMIC DNA]</scope>
    <source>
        <strain evidence="3">h7</strain>
    </source>
</reference>
<keyword evidence="3" id="KW-1185">Reference proteome</keyword>
<protein>
    <submittedName>
        <fullName evidence="2">Uncharacterized protein</fullName>
    </submittedName>
</protein>
<sequence length="151" mass="16306">MVPSPNKNPVFVPSPRWLSESPARPGTLTHIDFDGERTPSSQRSRDRSQTLWSPAPPPPANLYPEGAATFNVDPGVPFLATAGPMDAGSSEGGSITEDSPRDKRFVGGFIMKAVTLVRSSRNFVALDMLDGCPSLTHPLPSLPHNMFFSFL</sequence>
<dbReference type="Proteomes" id="UP000053424">
    <property type="component" value="Unassembled WGS sequence"/>
</dbReference>
<feature type="compositionally biased region" description="Basic and acidic residues" evidence="1">
    <location>
        <begin position="31"/>
        <end position="48"/>
    </location>
</feature>
<reference evidence="3" key="2">
    <citation type="submission" date="2015-01" db="EMBL/GenBank/DDBJ databases">
        <title>Evolutionary Origins and Diversification of the Mycorrhizal Mutualists.</title>
        <authorList>
            <consortium name="DOE Joint Genome Institute"/>
            <consortium name="Mycorrhizal Genomics Consortium"/>
            <person name="Kohler A."/>
            <person name="Kuo A."/>
            <person name="Nagy L.G."/>
            <person name="Floudas D."/>
            <person name="Copeland A."/>
            <person name="Barry K.W."/>
            <person name="Cichocki N."/>
            <person name="Veneault-Fourrey C."/>
            <person name="LaButti K."/>
            <person name="Lindquist E.A."/>
            <person name="Lipzen A."/>
            <person name="Lundell T."/>
            <person name="Morin E."/>
            <person name="Murat C."/>
            <person name="Riley R."/>
            <person name="Ohm R."/>
            <person name="Sun H."/>
            <person name="Tunlid A."/>
            <person name="Henrissat B."/>
            <person name="Grigoriev I.V."/>
            <person name="Hibbett D.S."/>
            <person name="Martin F."/>
        </authorList>
    </citation>
    <scope>NUCLEOTIDE SEQUENCE [LARGE SCALE GENOMIC DNA]</scope>
    <source>
        <strain evidence="3">h7</strain>
    </source>
</reference>
<dbReference type="HOGENOM" id="CLU_1731683_0_0_1"/>
<feature type="region of interest" description="Disordered" evidence="1">
    <location>
        <begin position="79"/>
        <end position="101"/>
    </location>
</feature>
<dbReference type="EMBL" id="KN831788">
    <property type="protein sequence ID" value="KIM38888.1"/>
    <property type="molecule type" value="Genomic_DNA"/>
</dbReference>